<dbReference type="InterPro" id="IPR001611">
    <property type="entry name" value="Leu-rich_rpt"/>
</dbReference>
<evidence type="ECO:0000313" key="10">
    <source>
        <dbReference type="Proteomes" id="UP000306102"/>
    </source>
</evidence>
<keyword evidence="3" id="KW-0433">Leucine-rich repeat</keyword>
<gene>
    <name evidence="9" type="ORF">TEA_007478</name>
</gene>
<dbReference type="AlphaFoldDB" id="A0A4S4EJC9"/>
<dbReference type="SMART" id="SM00365">
    <property type="entry name" value="LRR_SD22"/>
    <property type="match status" value="5"/>
</dbReference>
<dbReference type="FunFam" id="3.80.10.10:FF:000383">
    <property type="entry name" value="Leucine-rich repeat receptor protein kinase EMS1"/>
    <property type="match status" value="1"/>
</dbReference>
<proteinExistence type="predicted"/>
<dbReference type="PROSITE" id="PS51450">
    <property type="entry name" value="LRR"/>
    <property type="match status" value="1"/>
</dbReference>
<keyword evidence="4" id="KW-0732">Signal</keyword>
<keyword evidence="10" id="KW-1185">Reference proteome</keyword>
<dbReference type="GO" id="GO:0005886">
    <property type="term" value="C:plasma membrane"/>
    <property type="evidence" value="ECO:0007669"/>
    <property type="project" value="UniProtKB-SubCell"/>
</dbReference>
<evidence type="ECO:0000256" key="6">
    <source>
        <dbReference type="ARBA" id="ARBA00023136"/>
    </source>
</evidence>
<dbReference type="InterPro" id="IPR053038">
    <property type="entry name" value="RLP_Defense"/>
</dbReference>
<evidence type="ECO:0000256" key="3">
    <source>
        <dbReference type="ARBA" id="ARBA00022614"/>
    </source>
</evidence>
<feature type="domain" description="Disease resistance R13L4/SHOC-2-like LRR" evidence="8">
    <location>
        <begin position="62"/>
        <end position="249"/>
    </location>
</feature>
<reference evidence="9 10" key="1">
    <citation type="journal article" date="2018" name="Proc. Natl. Acad. Sci. U.S.A.">
        <title>Draft genome sequence of Camellia sinensis var. sinensis provides insights into the evolution of the tea genome and tea quality.</title>
        <authorList>
            <person name="Wei C."/>
            <person name="Yang H."/>
            <person name="Wang S."/>
            <person name="Zhao J."/>
            <person name="Liu C."/>
            <person name="Gao L."/>
            <person name="Xia E."/>
            <person name="Lu Y."/>
            <person name="Tai Y."/>
            <person name="She G."/>
            <person name="Sun J."/>
            <person name="Cao H."/>
            <person name="Tong W."/>
            <person name="Gao Q."/>
            <person name="Li Y."/>
            <person name="Deng W."/>
            <person name="Jiang X."/>
            <person name="Wang W."/>
            <person name="Chen Q."/>
            <person name="Zhang S."/>
            <person name="Li H."/>
            <person name="Wu J."/>
            <person name="Wang P."/>
            <person name="Li P."/>
            <person name="Shi C."/>
            <person name="Zheng F."/>
            <person name="Jian J."/>
            <person name="Huang B."/>
            <person name="Shan D."/>
            <person name="Shi M."/>
            <person name="Fang C."/>
            <person name="Yue Y."/>
            <person name="Li F."/>
            <person name="Li D."/>
            <person name="Wei S."/>
            <person name="Han B."/>
            <person name="Jiang C."/>
            <person name="Yin Y."/>
            <person name="Xia T."/>
            <person name="Zhang Z."/>
            <person name="Bennetzen J.L."/>
            <person name="Zhao S."/>
            <person name="Wan X."/>
        </authorList>
    </citation>
    <scope>NUCLEOTIDE SEQUENCE [LARGE SCALE GENOMIC DNA]</scope>
    <source>
        <strain evidence="10">cv. Shuchazao</strain>
        <tissue evidence="9">Leaf</tissue>
    </source>
</reference>
<keyword evidence="5" id="KW-0677">Repeat</keyword>
<dbReference type="PANTHER" id="PTHR48064">
    <property type="entry name" value="OS01G0750400 PROTEIN"/>
    <property type="match status" value="1"/>
</dbReference>
<organism evidence="9 10">
    <name type="scientific">Camellia sinensis var. sinensis</name>
    <name type="common">China tea</name>
    <dbReference type="NCBI Taxonomy" id="542762"/>
    <lineage>
        <taxon>Eukaryota</taxon>
        <taxon>Viridiplantae</taxon>
        <taxon>Streptophyta</taxon>
        <taxon>Embryophyta</taxon>
        <taxon>Tracheophyta</taxon>
        <taxon>Spermatophyta</taxon>
        <taxon>Magnoliopsida</taxon>
        <taxon>eudicotyledons</taxon>
        <taxon>Gunneridae</taxon>
        <taxon>Pentapetalae</taxon>
        <taxon>asterids</taxon>
        <taxon>Ericales</taxon>
        <taxon>Theaceae</taxon>
        <taxon>Camellia</taxon>
    </lineage>
</organism>
<evidence type="ECO:0000259" key="8">
    <source>
        <dbReference type="Pfam" id="PF23598"/>
    </source>
</evidence>
<dbReference type="PRINTS" id="PR00019">
    <property type="entry name" value="LEURICHRPT"/>
</dbReference>
<dbReference type="FunFam" id="3.80.10.10:FF:000041">
    <property type="entry name" value="LRR receptor-like serine/threonine-protein kinase ERECTA"/>
    <property type="match status" value="1"/>
</dbReference>
<evidence type="ECO:0000256" key="2">
    <source>
        <dbReference type="ARBA" id="ARBA00022475"/>
    </source>
</evidence>
<accession>A0A4S4EJC9</accession>
<dbReference type="Pfam" id="PF23598">
    <property type="entry name" value="LRR_14"/>
    <property type="match status" value="1"/>
</dbReference>
<dbReference type="EMBL" id="SDRB02003953">
    <property type="protein sequence ID" value="THG16653.1"/>
    <property type="molecule type" value="Genomic_DNA"/>
</dbReference>
<evidence type="ECO:0000256" key="7">
    <source>
        <dbReference type="ARBA" id="ARBA00023180"/>
    </source>
</evidence>
<evidence type="ECO:0000256" key="5">
    <source>
        <dbReference type="ARBA" id="ARBA00022737"/>
    </source>
</evidence>
<evidence type="ECO:0000313" key="9">
    <source>
        <dbReference type="EMBL" id="THG16653.1"/>
    </source>
</evidence>
<dbReference type="InterPro" id="IPR055414">
    <property type="entry name" value="LRR_R13L4/SHOC2-like"/>
</dbReference>
<dbReference type="Proteomes" id="UP000306102">
    <property type="component" value="Unassembled WGS sequence"/>
</dbReference>
<dbReference type="SUPFAM" id="SSF52058">
    <property type="entry name" value="L domain-like"/>
    <property type="match status" value="1"/>
</dbReference>
<keyword evidence="6" id="KW-0472">Membrane</keyword>
<comment type="caution">
    <text evidence="9">The sequence shown here is derived from an EMBL/GenBank/DDBJ whole genome shotgun (WGS) entry which is preliminary data.</text>
</comment>
<dbReference type="Gene3D" id="3.80.10.10">
    <property type="entry name" value="Ribonuclease Inhibitor"/>
    <property type="match status" value="1"/>
</dbReference>
<keyword evidence="7" id="KW-0325">Glycoprotein</keyword>
<keyword evidence="2" id="KW-1003">Cell membrane</keyword>
<evidence type="ECO:0000256" key="4">
    <source>
        <dbReference type="ARBA" id="ARBA00022729"/>
    </source>
</evidence>
<protein>
    <recommendedName>
        <fullName evidence="8">Disease resistance R13L4/SHOC-2-like LRR domain-containing protein</fullName>
    </recommendedName>
</protein>
<dbReference type="InterPro" id="IPR032675">
    <property type="entry name" value="LRR_dom_sf"/>
</dbReference>
<name>A0A4S4EJC9_CAMSN</name>
<dbReference type="PANTHER" id="PTHR48064:SF6">
    <property type="entry name" value="RECEPTOR-LIKE PROTEIN KINASE 2"/>
    <property type="match status" value="1"/>
</dbReference>
<dbReference type="STRING" id="542762.A0A4S4EJC9"/>
<comment type="subcellular location">
    <subcellularLocation>
        <location evidence="1">Cell membrane</location>
    </subcellularLocation>
</comment>
<sequence length="295" mass="32958">MQLWGNNLDGKIPNFIGKLIKLEGLALGGNNFNGQIPFTLSNLNQLIFLGLSTNNLHGKIPNSIGNLINLEYLVLGGNNFNGPFPCGVANLTKLAYLDISSNELMGPIPSNISGLHNLQTLHLHNNRLTGPIPQSISNLLNLTNLDLSSNNLSGVVELQTFSNLKQLVFLDLSYNSLSVSTINNINNTLPNLRSFRMTSCKIKEFPDFFKALENVQELDISSNEIHGKIPKWVGIIGKASLTYLNLSHNFLIGENVETRWQKKLANMDYVFRLRRKTIIATVTYDNIGILKWWLR</sequence>
<evidence type="ECO:0000256" key="1">
    <source>
        <dbReference type="ARBA" id="ARBA00004236"/>
    </source>
</evidence>